<feature type="region of interest" description="Disordered" evidence="7">
    <location>
        <begin position="2222"/>
        <end position="2374"/>
    </location>
</feature>
<feature type="region of interest" description="Disordered" evidence="7">
    <location>
        <begin position="2025"/>
        <end position="2183"/>
    </location>
</feature>
<dbReference type="NCBIfam" id="TIGR01168">
    <property type="entry name" value="YSIRK_signal"/>
    <property type="match status" value="1"/>
</dbReference>
<name>A0A380GTZ8_9STAP</name>
<evidence type="ECO:0000256" key="3">
    <source>
        <dbReference type="ARBA" id="ARBA00022525"/>
    </source>
</evidence>
<feature type="region of interest" description="Disordered" evidence="7">
    <location>
        <begin position="1437"/>
        <end position="1595"/>
    </location>
</feature>
<feature type="region of interest" description="Disordered" evidence="7">
    <location>
        <begin position="1244"/>
        <end position="1399"/>
    </location>
</feature>
<feature type="compositionally biased region" description="Basic and acidic residues" evidence="7">
    <location>
        <begin position="2414"/>
        <end position="2508"/>
    </location>
</feature>
<feature type="compositionally biased region" description="Acidic residues" evidence="7">
    <location>
        <begin position="2266"/>
        <end position="2278"/>
    </location>
</feature>
<feature type="region of interest" description="Disordered" evidence="7">
    <location>
        <begin position="2393"/>
        <end position="2549"/>
    </location>
</feature>
<feature type="compositionally biased region" description="Low complexity" evidence="7">
    <location>
        <begin position="38"/>
        <end position="128"/>
    </location>
</feature>
<feature type="compositionally biased region" description="Acidic residues" evidence="7">
    <location>
        <begin position="1875"/>
        <end position="1887"/>
    </location>
</feature>
<keyword evidence="6" id="KW-0572">Peptidoglycan-anchor</keyword>
<feature type="compositionally biased region" description="Polar residues" evidence="7">
    <location>
        <begin position="129"/>
        <end position="140"/>
    </location>
</feature>
<feature type="compositionally biased region" description="Basic and acidic residues" evidence="7">
    <location>
        <begin position="2393"/>
        <end position="2407"/>
    </location>
</feature>
<feature type="compositionally biased region" description="Basic and acidic residues" evidence="7">
    <location>
        <begin position="1902"/>
        <end position="1917"/>
    </location>
</feature>
<evidence type="ECO:0000313" key="10">
    <source>
        <dbReference type="EMBL" id="SUM57906.1"/>
    </source>
</evidence>
<feature type="compositionally biased region" description="Basic and acidic residues" evidence="7">
    <location>
        <begin position="1314"/>
        <end position="1329"/>
    </location>
</feature>
<dbReference type="Proteomes" id="UP000254100">
    <property type="component" value="Unassembled WGS sequence"/>
</dbReference>
<feature type="compositionally biased region" description="Basic and acidic residues" evidence="7">
    <location>
        <begin position="2293"/>
        <end position="2308"/>
    </location>
</feature>
<feature type="compositionally biased region" description="Low complexity" evidence="7">
    <location>
        <begin position="1458"/>
        <end position="1468"/>
    </location>
</feature>
<gene>
    <name evidence="10" type="primary">spa</name>
    <name evidence="10" type="ORF">NCTC13832_01636</name>
</gene>
<evidence type="ECO:0000256" key="5">
    <source>
        <dbReference type="ARBA" id="ARBA00022737"/>
    </source>
</evidence>
<feature type="compositionally biased region" description="Acidic residues" evidence="7">
    <location>
        <begin position="1287"/>
        <end position="1299"/>
    </location>
</feature>
<feature type="compositionally biased region" description="Low complexity" evidence="7">
    <location>
        <begin position="2046"/>
        <end position="2056"/>
    </location>
</feature>
<feature type="compositionally biased region" description="Basic and acidic residues" evidence="7">
    <location>
        <begin position="1117"/>
        <end position="1141"/>
    </location>
</feature>
<proteinExistence type="predicted"/>
<evidence type="ECO:0000256" key="6">
    <source>
        <dbReference type="ARBA" id="ARBA00023088"/>
    </source>
</evidence>
<feature type="domain" description="Gram-positive cocci surface proteins LPxTG" evidence="9">
    <location>
        <begin position="2541"/>
        <end position="2574"/>
    </location>
</feature>
<dbReference type="Pfam" id="PF06458">
    <property type="entry name" value="MucBP"/>
    <property type="match status" value="13"/>
</dbReference>
<comment type="subcellular location">
    <subcellularLocation>
        <location evidence="1">Secreted</location>
        <location evidence="1">Cell wall</location>
        <topology evidence="1">Peptidoglycan-anchor</topology>
    </subcellularLocation>
</comment>
<feature type="compositionally biased region" description="Low complexity" evidence="7">
    <location>
        <begin position="1850"/>
        <end position="1860"/>
    </location>
</feature>
<evidence type="ECO:0000256" key="2">
    <source>
        <dbReference type="ARBA" id="ARBA00022512"/>
    </source>
</evidence>
<evidence type="ECO:0000256" key="8">
    <source>
        <dbReference type="SAM" id="SignalP"/>
    </source>
</evidence>
<evidence type="ECO:0000259" key="9">
    <source>
        <dbReference type="PROSITE" id="PS50847"/>
    </source>
</evidence>
<evidence type="ECO:0000256" key="7">
    <source>
        <dbReference type="SAM" id="MobiDB-lite"/>
    </source>
</evidence>
<feature type="region of interest" description="Disordered" evidence="7">
    <location>
        <begin position="1633"/>
        <end position="1791"/>
    </location>
</feature>
<feature type="compositionally biased region" description="Low complexity" evidence="7">
    <location>
        <begin position="2242"/>
        <end position="2261"/>
    </location>
</feature>
<feature type="region of interest" description="Disordered" evidence="7">
    <location>
        <begin position="1107"/>
        <end position="1147"/>
    </location>
</feature>
<dbReference type="InterPro" id="IPR019931">
    <property type="entry name" value="LPXTG_anchor"/>
</dbReference>
<feature type="region of interest" description="Disordered" evidence="7">
    <location>
        <begin position="761"/>
        <end position="787"/>
    </location>
</feature>
<feature type="compositionally biased region" description="Low complexity" evidence="7">
    <location>
        <begin position="1654"/>
        <end position="1664"/>
    </location>
</feature>
<feature type="compositionally biased region" description="Acidic residues" evidence="7">
    <location>
        <begin position="2071"/>
        <end position="2083"/>
    </location>
</feature>
<dbReference type="RefSeq" id="WP_115301252.1">
    <property type="nucleotide sequence ID" value="NZ_UHDT01000001.1"/>
</dbReference>
<accession>A0A380GTZ8</accession>
<feature type="signal peptide" evidence="8">
    <location>
        <begin position="1"/>
        <end position="36"/>
    </location>
</feature>
<keyword evidence="5" id="KW-0677">Repeat</keyword>
<dbReference type="Pfam" id="PF00746">
    <property type="entry name" value="Gram_pos_anchor"/>
    <property type="match status" value="1"/>
</dbReference>
<dbReference type="Gene3D" id="3.10.20.320">
    <property type="entry name" value="Putative peptidoglycan bound protein (lpxtg motif)"/>
    <property type="match status" value="12"/>
</dbReference>
<feature type="compositionally biased region" description="Basic and acidic residues" evidence="7">
    <location>
        <begin position="2521"/>
        <end position="2542"/>
    </location>
</feature>
<feature type="compositionally biased region" description="Acidic residues" evidence="7">
    <location>
        <begin position="1679"/>
        <end position="1691"/>
    </location>
</feature>
<dbReference type="NCBIfam" id="TIGR01167">
    <property type="entry name" value="LPXTG_anchor"/>
    <property type="match status" value="1"/>
</dbReference>
<keyword evidence="2" id="KW-0134">Cell wall</keyword>
<feature type="compositionally biased region" description="Basic and acidic residues" evidence="7">
    <location>
        <begin position="1510"/>
        <end position="1525"/>
    </location>
</feature>
<feature type="compositionally biased region" description="Basic and acidic residues" evidence="7">
    <location>
        <begin position="936"/>
        <end position="972"/>
    </location>
</feature>
<feature type="compositionally biased region" description="Low complexity" evidence="7">
    <location>
        <begin position="1262"/>
        <end position="1272"/>
    </location>
</feature>
<evidence type="ECO:0000256" key="4">
    <source>
        <dbReference type="ARBA" id="ARBA00022729"/>
    </source>
</evidence>
<keyword evidence="4 8" id="KW-0732">Signal</keyword>
<dbReference type="Pfam" id="PF04650">
    <property type="entry name" value="YSIRK_signal"/>
    <property type="match status" value="1"/>
</dbReference>
<feature type="compositionally biased region" description="Low complexity" evidence="7">
    <location>
        <begin position="141"/>
        <end position="162"/>
    </location>
</feature>
<organism evidence="10 11">
    <name type="scientific">Staphylococcus microti</name>
    <dbReference type="NCBI Taxonomy" id="569857"/>
    <lineage>
        <taxon>Bacteria</taxon>
        <taxon>Bacillati</taxon>
        <taxon>Bacillota</taxon>
        <taxon>Bacilli</taxon>
        <taxon>Bacillales</taxon>
        <taxon>Staphylococcaceae</taxon>
        <taxon>Staphylococcus</taxon>
    </lineage>
</organism>
<dbReference type="InterPro" id="IPR009459">
    <property type="entry name" value="MucBP_dom"/>
</dbReference>
<feature type="chain" id="PRO_5016664652" evidence="8">
    <location>
        <begin position="37"/>
        <end position="2574"/>
    </location>
</feature>
<dbReference type="EMBL" id="UHDT01000001">
    <property type="protein sequence ID" value="SUM57906.1"/>
    <property type="molecule type" value="Genomic_DNA"/>
</dbReference>
<evidence type="ECO:0000256" key="1">
    <source>
        <dbReference type="ARBA" id="ARBA00004168"/>
    </source>
</evidence>
<protein>
    <submittedName>
        <fullName evidence="10">Immunoglobulin G binding protein A</fullName>
    </submittedName>
</protein>
<dbReference type="InterPro" id="IPR005877">
    <property type="entry name" value="YSIRK_signal_dom"/>
</dbReference>
<feature type="region of interest" description="Disordered" evidence="7">
    <location>
        <begin position="1829"/>
        <end position="1987"/>
    </location>
</feature>
<evidence type="ECO:0000313" key="11">
    <source>
        <dbReference type="Proteomes" id="UP000254100"/>
    </source>
</evidence>
<dbReference type="OrthoDB" id="2364028at2"/>
<feature type="region of interest" description="Disordered" evidence="7">
    <location>
        <begin position="936"/>
        <end position="974"/>
    </location>
</feature>
<feature type="compositionally biased region" description="Basic and acidic residues" evidence="7">
    <location>
        <begin position="777"/>
        <end position="787"/>
    </location>
</feature>
<keyword evidence="3" id="KW-0964">Secreted</keyword>
<reference evidence="10 11" key="1">
    <citation type="submission" date="2018-06" db="EMBL/GenBank/DDBJ databases">
        <authorList>
            <consortium name="Pathogen Informatics"/>
            <person name="Doyle S."/>
        </authorList>
    </citation>
    <scope>NUCLEOTIDE SEQUENCE [LARGE SCALE GENOMIC DNA]</scope>
    <source>
        <strain evidence="10 11">NCTC13832</strain>
    </source>
</reference>
<feature type="region of interest" description="Disordered" evidence="7">
    <location>
        <begin position="38"/>
        <end position="168"/>
    </location>
</feature>
<feature type="compositionally biased region" description="Basic and acidic residues" evidence="7">
    <location>
        <begin position="2098"/>
        <end position="2113"/>
    </location>
</feature>
<sequence>MLFKQKHRFSIRKFSFGVCSALLGTALIMGADSASAAETTTSSETQPADSSSDASATGETSGSTATEDASSTASEPVSDTAEPTADTTAEAQPEASSTDSTAADTATTEAAPAESTEATEQPAESTATVSAPTDSTASENTSEPTTATRAAATETSEPATTSGTQSVPTTYLRAAVEPVAQTAPTGTQVTPEVTVISSHRGLDETPTIYNNAGTSIKFSFGDQPLHQGDYFFVETQDVPIALPRTFRMKSSTTDGEGPVIATVERVNYESDFVRGTDSEDQSRFNLKNDGSLTTMAIKYKVTFTENVEGLKDVTATVAGNTSKQTLAGTEDRQTQFKVKINDKTVYTSAYTLPAWDDANAQNFKRSIYNTGFQGLVAQNDDRSKADYDTGNRTNLHAFVGMDATVYDYRTNTPGSDVGFLTETISDGLVQLSGQVGGMPDGFVTTVSSPTDPNKNTYTWDTDKLEVGQRLPVYYIPFEDMDTKQKNANADGGKLYVTPDNMYYTIEKISDDKRTITLRFHGDYSKPGRIITSFQNPMDDFQTGTSSRLGIKFDKDTFVNVGGTLDNSTITVKKPDGSDLTSYEFKATGTVKPEEGEIPVIQPGLDAFTSRAVHLNYDASATGIPVETTNPEQINKGTVIVQYVDENGNVLKEEVADVTDVDVETDYDTVSDNRPQEITVGDKTYELVPAGDYVVGSVSEQGNLTTSKLRDVYGATDVNGAYPTGKVRQGTNYVTYVYKEKPAIIKQGIVTVNYQDEEGNVIKDPVVDTPNSPVDTPYDTKDNRPEKITTEDGKTYERVPEKTIGNEEGKVVEGNTDVTYVYKEVKGNVLVHYIDTEGNPIADDAIDTPTTSTGVDYNTADDNKPATITKDGVKYELVPALTKGNEVGKVVEGTTEITYVYKKVEAPTPEAPTGDVIVHYKDEYGNTIAEDKVDTQDSKIDSPYDTTDNRPERITTPDGKTYERVPEKTEGKETGNVVEGTTDVTYVYKEVKGDVVVHYIDTEGNTLQADALDTPATSTGVDYNTADDNKPATITKDGVKYELVPVLTKGNEQGKVVEGRTEVTYVYKKVETPVTPEPTPEAPTGDVIVHYQDEEGNKIAEDKVDTLGSKIDTPYDTTDNRPERITTSDGKTYERVPEKTEGEETGSVVEGKTEVTYVYKEVKGDVIVHYIDTEGNPIADDAIDTPTTSTGVDYNTADDNKPATITKDGVKYELVPVLTKGNEQGKVVEGTTEITYVYKKVEEPTTPEVPVEEPGKYIPYIPVDPENPTDPNDPLNPPVDPNTGDPIDPIDYDETPEDPTDNPPLPDIDGFIPVDPKDSSEPLKPKDPNDPTKGYEPPTPKDPNDPTQDTPVPYVPAGTVTVHYEDENGNVIKDPTVDTAKSPVGTEYNTNENGTEIPKEITGKDGKVYELVKVKDGDQETGKVVKGNTDVTYIYKLKDPTTPEVPVEEPGKYIPYIPVDPENPTDPNDPLNPPVDPNTGDPIDPIDYDETPEDPTDNPPLPDIDGFIPVDPKDPSEPLKPKDPNDPTKGYEPPTPKDPNDPTQDTPVPYVPAGTVTVHYEDENGNVIKDPTVDTAKSPVGTEYNTNENGTEIPKEITGKDGQVYELVKVKDGDQETGKVVKGNTDVTYIYKLKDPTTPEVPVEEPGKYIPYIPVDPENPTDPNDPLNPPVDPNTGDPIDPIDYDETPEDPTDNPPLPDIDGFIPVDPKDPSEPLKPKDPNDPTKGYEPPTPKDPNDPTQDTPVPYVPAGTVTVHYEDENGNVIKDPTVDTAKSPVGTEYNTNENGTEIPKEITGKDGKVYELVKVKDGDQETGKVVKGNTDVTYIYKLKDPTTPEVPVEEPGKYIPYIPVDPENPTDPNDPLNPPVDPNTGDPIDPIDYDETPEDPTDNPPLPDIDGFIPVDPKDPSEPLKPKDPNDPTKGYEPPTPKDPNDPTQDTPVPYVPAGTVTVHYEDENGNVIKDPTVDTAKSPVGTEYNTNENGTEIPKEITGKDGKVYELVKVKDGDQETGKVVKGNTDVTYIYKLKDPTTPEVPVEEPGKYIPYIPVDPENPTDPNDPLNPPVDPNTGDPIDPIDYDETPEDPTDNPPLPDIDGFIPVDPKDPSEPLKPKDPNDPTKGYEPPTPKDPNDPTQDTPVPYVPAGTVTVHYQDENGNVIKDPTVDTAKSPVGTEYNTNENGTEIPKEITGKDGKVYELVKVKDGDQEIGKVVKGNTDVTYIYKLKDPTTPEVPVEEPGKYIPYIPADPENPTDPNDPLDPTNPNTGEPMDPVDYDETPEDPTDNPPLPDIDGFIPVDPKDPSEPLKPKDPNDPTKGYEPPTPKDPNDPTQDTPVPYVPAGTVTVHYEDENGNVIKDPTVDTPKSPVGTEYNTNENGEEIPKEIIGKDGKVYVLVKVKDGDEETGKVGKGNKDVTYIYKVKEDPEKPTPEEPGKPGTEEPGKPGTEEPGKPGTEEPGKPGTEEPGKPGTEEPGKPGTEEPGKPGTEEPGKPGTEEPGKPGTEEPGKPGTEEPGKPGQPEKPAMDQPSKDMDDKGMKQADKAMDKELPETGNTNNPFVTAFGFLALLAGVRLTKRNRRED</sequence>
<feature type="compositionally biased region" description="Basic and acidic residues" evidence="7">
    <location>
        <begin position="1706"/>
        <end position="1721"/>
    </location>
</feature>
<feature type="compositionally biased region" description="Acidic residues" evidence="7">
    <location>
        <begin position="1483"/>
        <end position="1495"/>
    </location>
</feature>
<dbReference type="PROSITE" id="PS50847">
    <property type="entry name" value="GRAM_POS_ANCHORING"/>
    <property type="match status" value="1"/>
</dbReference>